<accession>A0ABS4U9S8</accession>
<proteinExistence type="predicted"/>
<sequence>MTRPEARAAEVIDHIGDEPSNVIAAALATEGLLTPGPQIIRTREELAALDPDTLVTDALPRHDDFPSPMIAALPAPVAYRLNLTWQGPVVVIATGDQVRAARQALEATE</sequence>
<keyword evidence="2" id="KW-1185">Reference proteome</keyword>
<dbReference type="Proteomes" id="UP001519305">
    <property type="component" value="Unassembled WGS sequence"/>
</dbReference>
<protein>
    <submittedName>
        <fullName evidence="1">Uncharacterized protein</fullName>
    </submittedName>
</protein>
<dbReference type="RefSeq" id="WP_209653941.1">
    <property type="nucleotide sequence ID" value="NZ_CP047357.1"/>
</dbReference>
<evidence type="ECO:0000313" key="2">
    <source>
        <dbReference type="Proteomes" id="UP001519305"/>
    </source>
</evidence>
<evidence type="ECO:0000313" key="1">
    <source>
        <dbReference type="EMBL" id="MBP2333308.1"/>
    </source>
</evidence>
<comment type="caution">
    <text evidence="1">The sequence shown here is derived from an EMBL/GenBank/DDBJ whole genome shotgun (WGS) entry which is preliminary data.</text>
</comment>
<gene>
    <name evidence="1" type="ORF">JOF33_002007</name>
</gene>
<reference evidence="1 2" key="1">
    <citation type="submission" date="2021-03" db="EMBL/GenBank/DDBJ databases">
        <title>Sequencing the genomes of 1000 actinobacteria strains.</title>
        <authorList>
            <person name="Klenk H.-P."/>
        </authorList>
    </citation>
    <scope>NUCLEOTIDE SEQUENCE [LARGE SCALE GENOMIC DNA]</scope>
    <source>
        <strain evidence="1 2">DSM 44506</strain>
    </source>
</reference>
<dbReference type="EMBL" id="JAGINY010000001">
    <property type="protein sequence ID" value="MBP2333308.1"/>
    <property type="molecule type" value="Genomic_DNA"/>
</dbReference>
<name>A0ABS4U9S8_9CORY</name>
<organism evidence="1 2">
    <name type="scientific">Corynebacterium freneyi</name>
    <dbReference type="NCBI Taxonomy" id="134034"/>
    <lineage>
        <taxon>Bacteria</taxon>
        <taxon>Bacillati</taxon>
        <taxon>Actinomycetota</taxon>
        <taxon>Actinomycetes</taxon>
        <taxon>Mycobacteriales</taxon>
        <taxon>Corynebacteriaceae</taxon>
        <taxon>Corynebacterium</taxon>
    </lineage>
</organism>